<evidence type="ECO:0000313" key="2">
    <source>
        <dbReference type="EMBL" id="GLF99448.1"/>
    </source>
</evidence>
<dbReference type="Pfam" id="PF19054">
    <property type="entry name" value="DUF5753"/>
    <property type="match status" value="1"/>
</dbReference>
<dbReference type="InterPro" id="IPR017972">
    <property type="entry name" value="Cyt_P450_CS"/>
</dbReference>
<accession>A0ABQ5PA26</accession>
<keyword evidence="3" id="KW-1185">Reference proteome</keyword>
<dbReference type="InterPro" id="IPR010982">
    <property type="entry name" value="Lambda_DNA-bd_dom_sf"/>
</dbReference>
<dbReference type="PROSITE" id="PS50943">
    <property type="entry name" value="HTH_CROC1"/>
    <property type="match status" value="1"/>
</dbReference>
<dbReference type="SUPFAM" id="SSF47413">
    <property type="entry name" value="lambda repressor-like DNA-binding domains"/>
    <property type="match status" value="1"/>
</dbReference>
<dbReference type="RefSeq" id="WP_323451386.1">
    <property type="nucleotide sequence ID" value="NZ_BSBI01000020.1"/>
</dbReference>
<dbReference type="CDD" id="cd00093">
    <property type="entry name" value="HTH_XRE"/>
    <property type="match status" value="1"/>
</dbReference>
<protein>
    <submittedName>
        <fullName evidence="2">Scr1 family TA system antitoxin-like transcriptional regulator</fullName>
    </submittedName>
</protein>
<gene>
    <name evidence="2" type="ORF">SYYSPA8_34145</name>
</gene>
<dbReference type="SMART" id="SM00530">
    <property type="entry name" value="HTH_XRE"/>
    <property type="match status" value="1"/>
</dbReference>
<comment type="caution">
    <text evidence="2">The sequence shown here is derived from an EMBL/GenBank/DDBJ whole genome shotgun (WGS) entry which is preliminary data.</text>
</comment>
<dbReference type="Proteomes" id="UP001291653">
    <property type="component" value="Unassembled WGS sequence"/>
</dbReference>
<sequence>MGKEDNPYTGRTKDFLGEELRRRRQAKGLSQRELGNKMFISGGYLGQIEVGTRRLTADIAQRLDEELNTDGFFERLANAMKKSNHTAYFEETAELETLATAICDYACVFVPGLFQTEDYIRALVRSTYPTAPPEKLDNAVKSRVERQSLLKNPERPDMWVILHETVLRTVVGGPAVMGEQLRRIAEIVRAHRSVVQVVPFSAGAHGCMGGLVSLMSFDDAPDVVYTEAALSGQLLDDPALVATHRKAYDHARAVALSPEASLKLIESVAEEFEQCAEKQT</sequence>
<dbReference type="Gene3D" id="1.10.260.40">
    <property type="entry name" value="lambda repressor-like DNA-binding domains"/>
    <property type="match status" value="1"/>
</dbReference>
<feature type="domain" description="HTH cro/C1-type" evidence="1">
    <location>
        <begin position="20"/>
        <end position="72"/>
    </location>
</feature>
<proteinExistence type="predicted"/>
<dbReference type="InterPro" id="IPR043917">
    <property type="entry name" value="DUF5753"/>
</dbReference>
<organism evidence="2 3">
    <name type="scientific">Streptomyces yaizuensis</name>
    <dbReference type="NCBI Taxonomy" id="2989713"/>
    <lineage>
        <taxon>Bacteria</taxon>
        <taxon>Bacillati</taxon>
        <taxon>Actinomycetota</taxon>
        <taxon>Actinomycetes</taxon>
        <taxon>Kitasatosporales</taxon>
        <taxon>Streptomycetaceae</taxon>
        <taxon>Streptomyces</taxon>
    </lineage>
</organism>
<name>A0ABQ5PA26_9ACTN</name>
<evidence type="ECO:0000313" key="3">
    <source>
        <dbReference type="Proteomes" id="UP001291653"/>
    </source>
</evidence>
<evidence type="ECO:0000259" key="1">
    <source>
        <dbReference type="PROSITE" id="PS50943"/>
    </source>
</evidence>
<reference evidence="2 3" key="1">
    <citation type="submission" date="2022-10" db="EMBL/GenBank/DDBJ databases">
        <title>Draft genome sequence of Streptomyces sp. YSPA8.</title>
        <authorList>
            <person name="Moriuchi R."/>
            <person name="Dohra H."/>
            <person name="Yamamura H."/>
            <person name="Kodani S."/>
        </authorList>
    </citation>
    <scope>NUCLEOTIDE SEQUENCE [LARGE SCALE GENOMIC DNA]</scope>
    <source>
        <strain evidence="2 3">YSPA8</strain>
    </source>
</reference>
<dbReference type="Pfam" id="PF13560">
    <property type="entry name" value="HTH_31"/>
    <property type="match status" value="1"/>
</dbReference>
<dbReference type="EMBL" id="BSBI01000020">
    <property type="protein sequence ID" value="GLF99448.1"/>
    <property type="molecule type" value="Genomic_DNA"/>
</dbReference>
<dbReference type="PROSITE" id="PS00086">
    <property type="entry name" value="CYTOCHROME_P450"/>
    <property type="match status" value="1"/>
</dbReference>
<dbReference type="InterPro" id="IPR001387">
    <property type="entry name" value="Cro/C1-type_HTH"/>
</dbReference>